<feature type="region of interest" description="Disordered" evidence="1">
    <location>
        <begin position="96"/>
        <end position="122"/>
    </location>
</feature>
<dbReference type="EMBL" id="FMZM01000009">
    <property type="protein sequence ID" value="SDD62837.1"/>
    <property type="molecule type" value="Genomic_DNA"/>
</dbReference>
<name>A0A1G6WC83_9ACTN</name>
<accession>A0A1G6WC83</accession>
<proteinExistence type="predicted"/>
<sequence>MDVAPRTPADDGLRAYREEVVARLEAVITALTDAARLQRPRTGADDEAEWTDWAELVAVALAGAAANVGGVEAVLAGSRDSWEARAIRRLLRGTIGPAGAEDHAGEEPAPRGGEEERGLWEHRTEPVAITVDVGQILARSGNGSGAGPDERRHREWAAYGDALKARIESEAAAVPGLSVPVLVFVDLRGVGARRPGADPRSLEHRLLEAAIRAVPAPGDVPGDAGGPTERA</sequence>
<keyword evidence="3" id="KW-1185">Reference proteome</keyword>
<feature type="compositionally biased region" description="Basic and acidic residues" evidence="1">
    <location>
        <begin position="100"/>
        <end position="122"/>
    </location>
</feature>
<evidence type="ECO:0000313" key="2">
    <source>
        <dbReference type="EMBL" id="SDD62837.1"/>
    </source>
</evidence>
<dbReference type="AlphaFoldDB" id="A0A1G6WC83"/>
<reference evidence="2 3" key="1">
    <citation type="submission" date="2016-10" db="EMBL/GenBank/DDBJ databases">
        <authorList>
            <person name="de Groot N.N."/>
        </authorList>
    </citation>
    <scope>NUCLEOTIDE SEQUENCE [LARGE SCALE GENOMIC DNA]</scope>
    <source>
        <strain evidence="2 3">CGMCC 4.6858</strain>
    </source>
</reference>
<dbReference type="OrthoDB" id="3831228at2"/>
<evidence type="ECO:0000256" key="1">
    <source>
        <dbReference type="SAM" id="MobiDB-lite"/>
    </source>
</evidence>
<dbReference type="Proteomes" id="UP000199034">
    <property type="component" value="Unassembled WGS sequence"/>
</dbReference>
<protein>
    <submittedName>
        <fullName evidence="2">Uncharacterized protein</fullName>
    </submittedName>
</protein>
<dbReference type="RefSeq" id="WP_090859084.1">
    <property type="nucleotide sequence ID" value="NZ_FMZM01000009.1"/>
</dbReference>
<evidence type="ECO:0000313" key="3">
    <source>
        <dbReference type="Proteomes" id="UP000199034"/>
    </source>
</evidence>
<organism evidence="2 3">
    <name type="scientific">Nocardioides lianchengensis</name>
    <dbReference type="NCBI Taxonomy" id="1045774"/>
    <lineage>
        <taxon>Bacteria</taxon>
        <taxon>Bacillati</taxon>
        <taxon>Actinomycetota</taxon>
        <taxon>Actinomycetes</taxon>
        <taxon>Propionibacteriales</taxon>
        <taxon>Nocardioidaceae</taxon>
        <taxon>Nocardioides</taxon>
    </lineage>
</organism>
<gene>
    <name evidence="2" type="ORF">SAMN05421872_109226</name>
</gene>